<evidence type="ECO:0000256" key="1">
    <source>
        <dbReference type="ARBA" id="ARBA00001971"/>
    </source>
</evidence>
<evidence type="ECO:0000256" key="7">
    <source>
        <dbReference type="ARBA" id="ARBA00023033"/>
    </source>
</evidence>
<dbReference type="SUPFAM" id="SSF48264">
    <property type="entry name" value="Cytochrome P450"/>
    <property type="match status" value="1"/>
</dbReference>
<dbReference type="InterPro" id="IPR036396">
    <property type="entry name" value="Cyt_P450_sf"/>
</dbReference>
<dbReference type="InterPro" id="IPR001128">
    <property type="entry name" value="Cyt_P450"/>
</dbReference>
<dbReference type="PANTHER" id="PTHR24305">
    <property type="entry name" value="CYTOCHROME P450"/>
    <property type="match status" value="1"/>
</dbReference>
<keyword evidence="7 9" id="KW-0503">Monooxygenase</keyword>
<sequence length="500" mass="56782">MASLLVWVVGGLLAYRLAISVYRLYFHPLRKIPGPKLAAMTTAYQFYYEIIKQGTFIWHLEKLHEIYGPIIRVGPREVHIKDSEYYDTIYASSGRRREKDAATVAQFDIAGSSFSSISPEVHRMRRSPVEKFFSKGAITRMEQNLQKYLDKLVAHVEQAQKTHKVLTLDAGFAALTSDIIHEYVFGIHTGNLDQEDFNEHIRDGVNGLFRLGHLARFIPWLQPTMNSMPRFLVEKLSPYAFALMDQKQFIHEQVVNIQNGQSTGQSGSVMEKLTSPGLPDHFKSARNLSDEGFALVIGGTETTARSLSVGMFYLLSEPRHVQKLREELRAVMPTPTTKPTWNQLEQLPYLAGVVLETLRLSTGIASRSPRVAPSESLVYKDYTIPPGHLVSQTNYFVLMDPSIFPDPEAFDPERWTRAAAKGERLDRYLVNFSKGSRICLGMNLAYAEIYLTIATLIRRFELELFETTKKNIEFARDFGTPYPDEGNYSLRVLVKGLVSE</sequence>
<dbReference type="Pfam" id="PF00067">
    <property type="entry name" value="p450"/>
    <property type="match status" value="1"/>
</dbReference>
<feature type="binding site" description="axial binding residue" evidence="8">
    <location>
        <position position="439"/>
    </location>
    <ligand>
        <name>heme</name>
        <dbReference type="ChEBI" id="CHEBI:30413"/>
    </ligand>
    <ligandPart>
        <name>Fe</name>
        <dbReference type="ChEBI" id="CHEBI:18248"/>
    </ligandPart>
</feature>
<dbReference type="PRINTS" id="PR00463">
    <property type="entry name" value="EP450I"/>
</dbReference>
<keyword evidence="6 8" id="KW-0408">Iron</keyword>
<evidence type="ECO:0000313" key="10">
    <source>
        <dbReference type="EMBL" id="EPS34784.1"/>
    </source>
</evidence>
<organism evidence="10 11">
    <name type="scientific">Penicillium oxalicum (strain 114-2 / CGMCC 5302)</name>
    <name type="common">Penicillium decumbens</name>
    <dbReference type="NCBI Taxonomy" id="933388"/>
    <lineage>
        <taxon>Eukaryota</taxon>
        <taxon>Fungi</taxon>
        <taxon>Dikarya</taxon>
        <taxon>Ascomycota</taxon>
        <taxon>Pezizomycotina</taxon>
        <taxon>Eurotiomycetes</taxon>
        <taxon>Eurotiomycetidae</taxon>
        <taxon>Eurotiales</taxon>
        <taxon>Aspergillaceae</taxon>
        <taxon>Penicillium</taxon>
    </lineage>
</organism>
<evidence type="ECO:0000256" key="6">
    <source>
        <dbReference type="ARBA" id="ARBA00023004"/>
    </source>
</evidence>
<dbReference type="CDD" id="cd11062">
    <property type="entry name" value="CYP58-like"/>
    <property type="match status" value="1"/>
</dbReference>
<dbReference type="GO" id="GO:0016705">
    <property type="term" value="F:oxidoreductase activity, acting on paired donors, with incorporation or reduction of molecular oxygen"/>
    <property type="evidence" value="ECO:0007669"/>
    <property type="project" value="InterPro"/>
</dbReference>
<protein>
    <recommendedName>
        <fullName evidence="12">Cytochrome P450</fullName>
    </recommendedName>
</protein>
<dbReference type="PANTHER" id="PTHR24305:SF157">
    <property type="entry name" value="N-ACETYLTRYPTOPHAN 6-HYDROXYLASE IVOC-RELATED"/>
    <property type="match status" value="1"/>
</dbReference>
<dbReference type="InterPro" id="IPR017972">
    <property type="entry name" value="Cyt_P450_CS"/>
</dbReference>
<dbReference type="PhylomeDB" id="S7ZWG3"/>
<dbReference type="Proteomes" id="UP000019376">
    <property type="component" value="Unassembled WGS sequence"/>
</dbReference>
<dbReference type="InterPro" id="IPR002401">
    <property type="entry name" value="Cyt_P450_E_grp-I"/>
</dbReference>
<comment type="cofactor">
    <cofactor evidence="1 8">
        <name>heme</name>
        <dbReference type="ChEBI" id="CHEBI:30413"/>
    </cofactor>
</comment>
<dbReference type="EMBL" id="KB644415">
    <property type="protein sequence ID" value="EPS34784.1"/>
    <property type="molecule type" value="Genomic_DNA"/>
</dbReference>
<proteinExistence type="inferred from homology"/>
<dbReference type="STRING" id="933388.S7ZWG3"/>
<comment type="similarity">
    <text evidence="2 9">Belongs to the cytochrome P450 family.</text>
</comment>
<evidence type="ECO:0000256" key="9">
    <source>
        <dbReference type="RuleBase" id="RU000461"/>
    </source>
</evidence>
<dbReference type="PROSITE" id="PS00086">
    <property type="entry name" value="CYTOCHROME_P450"/>
    <property type="match status" value="1"/>
</dbReference>
<reference evidence="10 11" key="1">
    <citation type="journal article" date="2013" name="PLoS ONE">
        <title>Genomic and secretomic analyses reveal unique features of the lignocellulolytic enzyme system of Penicillium decumbens.</title>
        <authorList>
            <person name="Liu G."/>
            <person name="Zhang L."/>
            <person name="Wei X."/>
            <person name="Zou G."/>
            <person name="Qin Y."/>
            <person name="Ma L."/>
            <person name="Li J."/>
            <person name="Zheng H."/>
            <person name="Wang S."/>
            <person name="Wang C."/>
            <person name="Xun L."/>
            <person name="Zhao G.-P."/>
            <person name="Zhou Z."/>
            <person name="Qu Y."/>
        </authorList>
    </citation>
    <scope>NUCLEOTIDE SEQUENCE [LARGE SCALE GENOMIC DNA]</scope>
    <source>
        <strain evidence="11">114-2 / CGMCC 5302</strain>
    </source>
</reference>
<evidence type="ECO:0000256" key="8">
    <source>
        <dbReference type="PIRSR" id="PIRSR602401-1"/>
    </source>
</evidence>
<dbReference type="GO" id="GO:0020037">
    <property type="term" value="F:heme binding"/>
    <property type="evidence" value="ECO:0007669"/>
    <property type="project" value="InterPro"/>
</dbReference>
<evidence type="ECO:0000256" key="4">
    <source>
        <dbReference type="ARBA" id="ARBA00022723"/>
    </source>
</evidence>
<dbReference type="GO" id="GO:0005506">
    <property type="term" value="F:iron ion binding"/>
    <property type="evidence" value="ECO:0007669"/>
    <property type="project" value="InterPro"/>
</dbReference>
<dbReference type="GO" id="GO:0043386">
    <property type="term" value="P:mycotoxin biosynthetic process"/>
    <property type="evidence" value="ECO:0007669"/>
    <property type="project" value="UniProtKB-ARBA"/>
</dbReference>
<accession>S7ZWG3</accession>
<dbReference type="GO" id="GO:0004497">
    <property type="term" value="F:monooxygenase activity"/>
    <property type="evidence" value="ECO:0007669"/>
    <property type="project" value="UniProtKB-KW"/>
</dbReference>
<evidence type="ECO:0000256" key="3">
    <source>
        <dbReference type="ARBA" id="ARBA00022617"/>
    </source>
</evidence>
<name>S7ZWG3_PENO1</name>
<dbReference type="InterPro" id="IPR050121">
    <property type="entry name" value="Cytochrome_P450_monoxygenase"/>
</dbReference>
<keyword evidence="5 9" id="KW-0560">Oxidoreductase</keyword>
<dbReference type="AlphaFoldDB" id="S7ZWG3"/>
<dbReference type="Gene3D" id="1.10.630.10">
    <property type="entry name" value="Cytochrome P450"/>
    <property type="match status" value="1"/>
</dbReference>
<dbReference type="HOGENOM" id="CLU_001570_14_4_1"/>
<gene>
    <name evidence="10" type="ORF">PDE_09748</name>
</gene>
<dbReference type="eggNOG" id="KOG0158">
    <property type="taxonomic scope" value="Eukaryota"/>
</dbReference>
<dbReference type="OrthoDB" id="3945418at2759"/>
<evidence type="ECO:0000256" key="2">
    <source>
        <dbReference type="ARBA" id="ARBA00010617"/>
    </source>
</evidence>
<keyword evidence="3 8" id="KW-0349">Heme</keyword>
<keyword evidence="4 8" id="KW-0479">Metal-binding</keyword>
<evidence type="ECO:0008006" key="12">
    <source>
        <dbReference type="Google" id="ProtNLM"/>
    </source>
</evidence>
<evidence type="ECO:0000313" key="11">
    <source>
        <dbReference type="Proteomes" id="UP000019376"/>
    </source>
</evidence>
<keyword evidence="11" id="KW-1185">Reference proteome</keyword>
<evidence type="ECO:0000256" key="5">
    <source>
        <dbReference type="ARBA" id="ARBA00023002"/>
    </source>
</evidence>
<dbReference type="PRINTS" id="PR00385">
    <property type="entry name" value="P450"/>
</dbReference>